<proteinExistence type="predicted"/>
<evidence type="ECO:0000259" key="3">
    <source>
        <dbReference type="PROSITE" id="PS51186"/>
    </source>
</evidence>
<evidence type="ECO:0000256" key="1">
    <source>
        <dbReference type="ARBA" id="ARBA00022679"/>
    </source>
</evidence>
<dbReference type="EMBL" id="CP032694">
    <property type="protein sequence ID" value="AYG60753.1"/>
    <property type="molecule type" value="Genomic_DNA"/>
</dbReference>
<keyword evidence="2" id="KW-0012">Acyltransferase</keyword>
<dbReference type="RefSeq" id="WP_120705721.1">
    <property type="nucleotide sequence ID" value="NZ_CP032694.1"/>
</dbReference>
<dbReference type="InterPro" id="IPR016181">
    <property type="entry name" value="Acyl_CoA_acyltransferase"/>
</dbReference>
<dbReference type="InterPro" id="IPR000182">
    <property type="entry name" value="GNAT_dom"/>
</dbReference>
<dbReference type="Gene3D" id="3.40.630.30">
    <property type="match status" value="1"/>
</dbReference>
<keyword evidence="1 4" id="KW-0808">Transferase</keyword>
<organism evidence="4 5">
    <name type="scientific">Rhizobium jaguaris</name>
    <dbReference type="NCBI Taxonomy" id="1312183"/>
    <lineage>
        <taxon>Bacteria</taxon>
        <taxon>Pseudomonadati</taxon>
        <taxon>Pseudomonadota</taxon>
        <taxon>Alphaproteobacteria</taxon>
        <taxon>Hyphomicrobiales</taxon>
        <taxon>Rhizobiaceae</taxon>
        <taxon>Rhizobium/Agrobacterium group</taxon>
        <taxon>Rhizobium</taxon>
    </lineage>
</organism>
<evidence type="ECO:0000256" key="2">
    <source>
        <dbReference type="ARBA" id="ARBA00023315"/>
    </source>
</evidence>
<evidence type="ECO:0000313" key="4">
    <source>
        <dbReference type="EMBL" id="AYG60753.1"/>
    </source>
</evidence>
<sequence length="148" mass="15952">MGGIEIKVATGADVVALARLMAELGYPTSPGEMAARLERLSGREEYATFVADENGSLAGMIGLSLSPTLYRDDLDGAIVALVVSSNFRGRGIGGLLIDHGERWLYDRGARLVTVKPSARRDDAHRLYKRCGYEHTGLRFTKVLEGLGG</sequence>
<keyword evidence="5" id="KW-1185">Reference proteome</keyword>
<reference evidence="4 5" key="1">
    <citation type="submission" date="2018-10" db="EMBL/GenBank/DDBJ databases">
        <title>Rhizobium etli, R. leguminosarum and a new Rhizobium genospecies from Phaseolus dumosus.</title>
        <authorList>
            <person name="Ramirez-Puebla S.T."/>
            <person name="Rogel-Hernandez M.A."/>
            <person name="Guerrero G."/>
            <person name="Ormeno-Orrillo E."/>
            <person name="Martinez-Romero J.C."/>
            <person name="Negrete-Yankelevich S."/>
            <person name="Martinez-Romero E."/>
        </authorList>
    </citation>
    <scope>NUCLEOTIDE SEQUENCE [LARGE SCALE GENOMIC DNA]</scope>
    <source>
        <strain evidence="4 5">CCGE525</strain>
    </source>
</reference>
<name>A0A387FQQ8_9HYPH</name>
<dbReference type="KEGG" id="rjg:CCGE525_19515"/>
<dbReference type="OrthoDB" id="9789603at2"/>
<dbReference type="Pfam" id="PF00583">
    <property type="entry name" value="Acetyltransf_1"/>
    <property type="match status" value="1"/>
</dbReference>
<protein>
    <submittedName>
        <fullName evidence="4">GNAT family N-acetyltransferase</fullName>
    </submittedName>
</protein>
<feature type="domain" description="N-acetyltransferase" evidence="3">
    <location>
        <begin position="4"/>
        <end position="148"/>
    </location>
</feature>
<accession>A0A387FQQ8</accession>
<gene>
    <name evidence="4" type="ORF">CCGE525_19515</name>
</gene>
<dbReference type="PANTHER" id="PTHR43877">
    <property type="entry name" value="AMINOALKYLPHOSPHONATE N-ACETYLTRANSFERASE-RELATED-RELATED"/>
    <property type="match status" value="1"/>
</dbReference>
<dbReference type="GO" id="GO:0016747">
    <property type="term" value="F:acyltransferase activity, transferring groups other than amino-acyl groups"/>
    <property type="evidence" value="ECO:0007669"/>
    <property type="project" value="InterPro"/>
</dbReference>
<dbReference type="SUPFAM" id="SSF55729">
    <property type="entry name" value="Acyl-CoA N-acyltransferases (Nat)"/>
    <property type="match status" value="1"/>
</dbReference>
<dbReference type="AlphaFoldDB" id="A0A387FQQ8"/>
<evidence type="ECO:0000313" key="5">
    <source>
        <dbReference type="Proteomes" id="UP000282195"/>
    </source>
</evidence>
<dbReference type="PROSITE" id="PS51186">
    <property type="entry name" value="GNAT"/>
    <property type="match status" value="1"/>
</dbReference>
<dbReference type="CDD" id="cd04301">
    <property type="entry name" value="NAT_SF"/>
    <property type="match status" value="1"/>
</dbReference>
<dbReference type="InterPro" id="IPR050832">
    <property type="entry name" value="Bact_Acetyltransf"/>
</dbReference>
<dbReference type="Proteomes" id="UP000282195">
    <property type="component" value="Chromosome"/>
</dbReference>